<dbReference type="Proteomes" id="UP000632138">
    <property type="component" value="Unassembled WGS sequence"/>
</dbReference>
<keyword evidence="2" id="KW-1185">Reference proteome</keyword>
<dbReference type="EMBL" id="JAENHP010000034">
    <property type="protein sequence ID" value="MBM2623332.1"/>
    <property type="molecule type" value="Genomic_DNA"/>
</dbReference>
<protein>
    <submittedName>
        <fullName evidence="1">Uncharacterized protein</fullName>
    </submittedName>
</protein>
<evidence type="ECO:0000313" key="1">
    <source>
        <dbReference type="EMBL" id="MBM2623332.1"/>
    </source>
</evidence>
<gene>
    <name evidence="1" type="ORF">JIG36_48335</name>
</gene>
<reference evidence="1 2" key="1">
    <citation type="submission" date="2021-01" db="EMBL/GenBank/DDBJ databases">
        <title>Actinoplanes sp. nov. LDG1-06 isolated from lichen.</title>
        <authorList>
            <person name="Saeng-In P."/>
            <person name="Phongsopitanun W."/>
            <person name="Kanchanasin P."/>
            <person name="Yuki M."/>
            <person name="Kudo T."/>
            <person name="Ohkuma M."/>
            <person name="Tanasupawat S."/>
        </authorList>
    </citation>
    <scope>NUCLEOTIDE SEQUENCE [LARGE SCALE GENOMIC DNA]</scope>
    <source>
        <strain evidence="1 2">LDG1-06</strain>
    </source>
</reference>
<sequence>MLLGFLLTTVLGGYFGSLFQRRVWNHQHVVQFLAAEHKRTVEIFEEVSRQLDKRLYRLRLLYWSLPDGNSTGTRSDMAEKRLEDYRQVLYEWNDGINRNLALIQQYFGDEERRELDLTIGRQFVALGGIVEGLWNGTRTHDDEQKASFEQQLLELNSQIYYYNIRLLRTVRAGAISTMQVSARRKALATGRPD</sequence>
<evidence type="ECO:0000313" key="2">
    <source>
        <dbReference type="Proteomes" id="UP000632138"/>
    </source>
</evidence>
<comment type="caution">
    <text evidence="1">The sequence shown here is derived from an EMBL/GenBank/DDBJ whole genome shotgun (WGS) entry which is preliminary data.</text>
</comment>
<accession>A0ABS2ATX9</accession>
<organism evidence="1 2">
    <name type="scientific">Paractinoplanes ovalisporus</name>
    <dbReference type="NCBI Taxonomy" id="2810368"/>
    <lineage>
        <taxon>Bacteria</taxon>
        <taxon>Bacillati</taxon>
        <taxon>Actinomycetota</taxon>
        <taxon>Actinomycetes</taxon>
        <taxon>Micromonosporales</taxon>
        <taxon>Micromonosporaceae</taxon>
        <taxon>Paractinoplanes</taxon>
    </lineage>
</organism>
<proteinExistence type="predicted"/>
<name>A0ABS2ATX9_9ACTN</name>
<dbReference type="RefSeq" id="WP_203383687.1">
    <property type="nucleotide sequence ID" value="NZ_JAENHP010000034.1"/>
</dbReference>